<dbReference type="AlphaFoldDB" id="A0A086BMZ9"/>
<proteinExistence type="predicted"/>
<sequence>MRKILFFPPIFPVTLFPDQYGAEPLFILNDQNKTVPLISGLQNQILTTLSKQTRDYSFEYIPDSYLINLNEIKPFNKNIDGFVISDYSKLKVLQRKRKTTKHYRKIIKSKQII</sequence>
<evidence type="ECO:0000313" key="2">
    <source>
        <dbReference type="Proteomes" id="UP000028709"/>
    </source>
</evidence>
<dbReference type="KEGG" id="cpip:CJF12_13000"/>
<organism evidence="1 2">
    <name type="scientific">Chryseobacterium piperi</name>
    <dbReference type="NCBI Taxonomy" id="558152"/>
    <lineage>
        <taxon>Bacteria</taxon>
        <taxon>Pseudomonadati</taxon>
        <taxon>Bacteroidota</taxon>
        <taxon>Flavobacteriia</taxon>
        <taxon>Flavobacteriales</taxon>
        <taxon>Weeksellaceae</taxon>
        <taxon>Chryseobacterium group</taxon>
        <taxon>Chryseobacterium</taxon>
    </lineage>
</organism>
<keyword evidence="2" id="KW-1185">Reference proteome</keyword>
<reference evidence="1 2" key="1">
    <citation type="submission" date="2014-07" db="EMBL/GenBank/DDBJ databases">
        <title>Genome of Chryseobacterium piperi CTM.</title>
        <authorList>
            <person name="Pipes S.E."/>
            <person name="Stropko S.J."/>
            <person name="Newman J.D."/>
        </authorList>
    </citation>
    <scope>NUCLEOTIDE SEQUENCE [LARGE SCALE GENOMIC DNA]</scope>
    <source>
        <strain evidence="1 2">CTM</strain>
    </source>
</reference>
<protein>
    <submittedName>
        <fullName evidence="1">Uncharacterized protein</fullName>
    </submittedName>
</protein>
<dbReference type="EMBL" id="JPRJ01000001">
    <property type="protein sequence ID" value="KFF30313.1"/>
    <property type="molecule type" value="Genomic_DNA"/>
</dbReference>
<dbReference type="Proteomes" id="UP000028709">
    <property type="component" value="Unassembled WGS sequence"/>
</dbReference>
<comment type="caution">
    <text evidence="1">The sequence shown here is derived from an EMBL/GenBank/DDBJ whole genome shotgun (WGS) entry which is preliminary data.</text>
</comment>
<accession>A0A086BMZ9</accession>
<dbReference type="Gene3D" id="2.40.50.1020">
    <property type="entry name" value="LytTr DNA-binding domain"/>
    <property type="match status" value="1"/>
</dbReference>
<evidence type="ECO:0000313" key="1">
    <source>
        <dbReference type="EMBL" id="KFF30313.1"/>
    </source>
</evidence>
<gene>
    <name evidence="1" type="ORF">IQ37_00595</name>
</gene>
<dbReference type="RefSeq" id="WP_034680546.1">
    <property type="nucleotide sequence ID" value="NZ_CP023049.2"/>
</dbReference>
<dbReference type="STRING" id="558152.IQ37_00595"/>
<name>A0A086BMZ9_9FLAO</name>